<keyword evidence="1 3" id="KW-0808">Transferase</keyword>
<dbReference type="InterPro" id="IPR050091">
    <property type="entry name" value="PKS_NRPS_Biosynth_Enz"/>
</dbReference>
<evidence type="ECO:0000259" key="5">
    <source>
        <dbReference type="PROSITE" id="PS52004"/>
    </source>
</evidence>
<dbReference type="InterPro" id="IPR020841">
    <property type="entry name" value="PKS_Beta-ketoAc_synthase_dom"/>
</dbReference>
<evidence type="ECO:0000256" key="2">
    <source>
        <dbReference type="ARBA" id="ARBA00023268"/>
    </source>
</evidence>
<feature type="region of interest" description="Disordered" evidence="4">
    <location>
        <begin position="506"/>
        <end position="529"/>
    </location>
</feature>
<dbReference type="EMBL" id="JANIIC010000002">
    <property type="protein sequence ID" value="MCQ8827894.1"/>
    <property type="molecule type" value="Genomic_DNA"/>
</dbReference>
<dbReference type="FunFam" id="3.40.47.10:FF:000019">
    <property type="entry name" value="Polyketide synthase type I"/>
    <property type="match status" value="1"/>
</dbReference>
<dbReference type="Pfam" id="PF16197">
    <property type="entry name" value="KAsynt_C_assoc"/>
    <property type="match status" value="1"/>
</dbReference>
<keyword evidence="7" id="KW-1185">Reference proteome</keyword>
<feature type="region of interest" description="Disordered" evidence="4">
    <location>
        <begin position="647"/>
        <end position="696"/>
    </location>
</feature>
<feature type="domain" description="Ketosynthase family 3 (KS3)" evidence="5">
    <location>
        <begin position="9"/>
        <end position="426"/>
    </location>
</feature>
<dbReference type="Gene3D" id="3.40.47.10">
    <property type="match status" value="1"/>
</dbReference>
<dbReference type="InterPro" id="IPR014031">
    <property type="entry name" value="Ketoacyl_synth_C"/>
</dbReference>
<evidence type="ECO:0000256" key="3">
    <source>
        <dbReference type="RuleBase" id="RU003694"/>
    </source>
</evidence>
<evidence type="ECO:0000256" key="4">
    <source>
        <dbReference type="SAM" id="MobiDB-lite"/>
    </source>
</evidence>
<dbReference type="GO" id="GO:0033068">
    <property type="term" value="P:macrolide biosynthetic process"/>
    <property type="evidence" value="ECO:0007669"/>
    <property type="project" value="UniProtKB-ARBA"/>
</dbReference>
<dbReference type="InterPro" id="IPR016039">
    <property type="entry name" value="Thiolase-like"/>
</dbReference>
<dbReference type="SMART" id="SM00825">
    <property type="entry name" value="PKS_KS"/>
    <property type="match status" value="1"/>
</dbReference>
<organism evidence="6 7">
    <name type="scientific">Streptomyces malaysiensis subsp. samsunensis</name>
    <dbReference type="NCBI Taxonomy" id="459658"/>
    <lineage>
        <taxon>Bacteria</taxon>
        <taxon>Bacillati</taxon>
        <taxon>Actinomycetota</taxon>
        <taxon>Actinomycetes</taxon>
        <taxon>Kitasatosporales</taxon>
        <taxon>Streptomycetaceae</taxon>
        <taxon>Streptomyces</taxon>
        <taxon>Streptomyces violaceusniger group</taxon>
    </lineage>
</organism>
<dbReference type="SUPFAM" id="SSF53901">
    <property type="entry name" value="Thiolase-like"/>
    <property type="match status" value="1"/>
</dbReference>
<dbReference type="PANTHER" id="PTHR43775">
    <property type="entry name" value="FATTY ACID SYNTHASE"/>
    <property type="match status" value="1"/>
</dbReference>
<keyword evidence="2" id="KW-0511">Multifunctional enzyme</keyword>
<dbReference type="InterPro" id="IPR014030">
    <property type="entry name" value="Ketoacyl_synth_N"/>
</dbReference>
<feature type="compositionally biased region" description="Basic and acidic residues" evidence="4">
    <location>
        <begin position="657"/>
        <end position="669"/>
    </location>
</feature>
<evidence type="ECO:0000313" key="7">
    <source>
        <dbReference type="Proteomes" id="UP001142400"/>
    </source>
</evidence>
<dbReference type="PROSITE" id="PS52004">
    <property type="entry name" value="KS3_2"/>
    <property type="match status" value="1"/>
</dbReference>
<feature type="compositionally biased region" description="Gly residues" evidence="4">
    <location>
        <begin position="682"/>
        <end position="696"/>
    </location>
</feature>
<proteinExistence type="inferred from homology"/>
<accession>A0A9X2RTP0</accession>
<dbReference type="Gene3D" id="3.30.70.3290">
    <property type="match status" value="1"/>
</dbReference>
<dbReference type="AlphaFoldDB" id="A0A9X2RTP0"/>
<name>A0A9X2RTP0_STRMQ</name>
<comment type="caution">
    <text evidence="6">The sequence shown here is derived from an EMBL/GenBank/DDBJ whole genome shotgun (WGS) entry which is preliminary data.</text>
</comment>
<evidence type="ECO:0000313" key="6">
    <source>
        <dbReference type="EMBL" id="MCQ8827894.1"/>
    </source>
</evidence>
<reference evidence="6" key="1">
    <citation type="submission" date="2022-06" db="EMBL/GenBank/DDBJ databases">
        <title>WGS of actinobacteria.</title>
        <authorList>
            <person name="Thawai C."/>
        </authorList>
    </citation>
    <scope>NUCLEOTIDE SEQUENCE</scope>
    <source>
        <strain evidence="6">DSM 42010</strain>
    </source>
</reference>
<dbReference type="PANTHER" id="PTHR43775:SF51">
    <property type="entry name" value="INACTIVE PHENOLPHTHIOCEROL SYNTHESIS POLYKETIDE SYNTHASE TYPE I PKS1-RELATED"/>
    <property type="match status" value="1"/>
</dbReference>
<dbReference type="GO" id="GO:0031177">
    <property type="term" value="F:phosphopantetheine binding"/>
    <property type="evidence" value="ECO:0007669"/>
    <property type="project" value="UniProtKB-ARBA"/>
</dbReference>
<dbReference type="GO" id="GO:0006633">
    <property type="term" value="P:fatty acid biosynthetic process"/>
    <property type="evidence" value="ECO:0007669"/>
    <property type="project" value="TreeGrafter"/>
</dbReference>
<gene>
    <name evidence="6" type="ORF">NQU54_02020</name>
</gene>
<dbReference type="CDD" id="cd00833">
    <property type="entry name" value="PKS"/>
    <property type="match status" value="1"/>
</dbReference>
<comment type="similarity">
    <text evidence="3">Belongs to the thiolase-like superfamily. Beta-ketoacyl-ACP synthases family.</text>
</comment>
<dbReference type="Proteomes" id="UP001142400">
    <property type="component" value="Unassembled WGS sequence"/>
</dbReference>
<dbReference type="Pfam" id="PF00109">
    <property type="entry name" value="ketoacyl-synt"/>
    <property type="match status" value="1"/>
</dbReference>
<dbReference type="Pfam" id="PF02801">
    <property type="entry name" value="Ketoacyl-synt_C"/>
    <property type="match status" value="1"/>
</dbReference>
<dbReference type="InterPro" id="IPR032821">
    <property type="entry name" value="PKS_assoc"/>
</dbReference>
<sequence length="696" mass="70989">MSENSLVRDGHIAVIGMACRVPGASTPDELRQLLRNGESAITRIPADRYADELRDAGIRFGGFVETAAEFDPEFFGISPREALAMDPQQRFALELCWEALENAGLLPAHLEGSRTGVFIGAIADDYATLVHRRDPAAITQHTLTGLNRGIIANRVSYALGLRGPSVAVDTGQSSSLAAVHLACESLRRGETETAVAGGVQLNLAPDSFIAASRFGALSPDGRSYTFDARANGYVRGEGGGLVVLKRLPDALRDGDPVLCVIRGSEANNDGGGDSLTTPAAHGQEAMLRAAYERAGVDPAKVQYVELHGTGPKVGDPVEAEALGAVLGARRADDAPLRVGSVKTNVGHLEGAAGITGLIKTVLSLAHRELFPTLNHETPNPAIPLDTLGLTVQTSLDAWATEADAPRLAGVSSFGMGGTNVHMVLEQAPAENPTPALTPAPTPERPTAPDAVPWVLSARGEGALRAQARRLRSFVAERPELGAVDVGYSLALTRSAFGHRAAVVGRDREAAEGPRRSGRGHGPGHGDERRWDGVPVHRAGCAAAGYGAGVVRSLPGVRGGVRCGVCGVGPSCGWFGAGCGVRRGCGGVGPDGVHTDRAVRFGGGAVPVGGVVGCCAGFPGGAFGGGVGCGACGGGVLAGGRLCAGGGPGAADAGAARRGRDGVAEGRRGGCDTASGRLRGPGERGGGQWSGGDGDFR</sequence>
<protein>
    <submittedName>
        <fullName evidence="6">Polyketide synthase</fullName>
    </submittedName>
</protein>
<evidence type="ECO:0000256" key="1">
    <source>
        <dbReference type="ARBA" id="ARBA00022679"/>
    </source>
</evidence>
<dbReference type="GO" id="GO:0004312">
    <property type="term" value="F:fatty acid synthase activity"/>
    <property type="evidence" value="ECO:0007669"/>
    <property type="project" value="TreeGrafter"/>
</dbReference>